<evidence type="ECO:0000313" key="7">
    <source>
        <dbReference type="Proteomes" id="UP000198741"/>
    </source>
</evidence>
<dbReference type="OrthoDB" id="9795084at2"/>
<organism evidence="6 7">
    <name type="scientific">Nakamurella panacisegetis</name>
    <dbReference type="NCBI Taxonomy" id="1090615"/>
    <lineage>
        <taxon>Bacteria</taxon>
        <taxon>Bacillati</taxon>
        <taxon>Actinomycetota</taxon>
        <taxon>Actinomycetes</taxon>
        <taxon>Nakamurellales</taxon>
        <taxon>Nakamurellaceae</taxon>
        <taxon>Nakamurella</taxon>
    </lineage>
</organism>
<dbReference type="Gene3D" id="2.40.290.10">
    <property type="match status" value="1"/>
</dbReference>
<protein>
    <recommendedName>
        <fullName evidence="3">Non-homologous end joining protein Ku</fullName>
    </recommendedName>
</protein>
<evidence type="ECO:0000256" key="1">
    <source>
        <dbReference type="ARBA" id="ARBA00023125"/>
    </source>
</evidence>
<keyword evidence="3" id="KW-0234">DNA repair</keyword>
<dbReference type="Pfam" id="PF02735">
    <property type="entry name" value="Ku"/>
    <property type="match status" value="1"/>
</dbReference>
<dbReference type="InterPro" id="IPR009187">
    <property type="entry name" value="Prok_Ku"/>
</dbReference>
<comment type="subunit">
    <text evidence="3">Homodimer. Interacts with LigD.</text>
</comment>
<dbReference type="GO" id="GO:0003690">
    <property type="term" value="F:double-stranded DNA binding"/>
    <property type="evidence" value="ECO:0007669"/>
    <property type="project" value="UniProtKB-UniRule"/>
</dbReference>
<dbReference type="PIRSF" id="PIRSF006493">
    <property type="entry name" value="Prok_Ku"/>
    <property type="match status" value="1"/>
</dbReference>
<keyword evidence="7" id="KW-1185">Reference proteome</keyword>
<feature type="region of interest" description="Disordered" evidence="4">
    <location>
        <begin position="254"/>
        <end position="327"/>
    </location>
</feature>
<dbReference type="PANTHER" id="PTHR41251:SF1">
    <property type="entry name" value="NON-HOMOLOGOUS END JOINING PROTEIN KU"/>
    <property type="match status" value="1"/>
</dbReference>
<evidence type="ECO:0000256" key="3">
    <source>
        <dbReference type="HAMAP-Rule" id="MF_01875"/>
    </source>
</evidence>
<dbReference type="GO" id="GO:0006303">
    <property type="term" value="P:double-strand break repair via nonhomologous end joining"/>
    <property type="evidence" value="ECO:0007669"/>
    <property type="project" value="UniProtKB-UniRule"/>
</dbReference>
<dbReference type="GO" id="GO:0006310">
    <property type="term" value="P:DNA recombination"/>
    <property type="evidence" value="ECO:0007669"/>
    <property type="project" value="UniProtKB-KW"/>
</dbReference>
<dbReference type="NCBIfam" id="TIGR02772">
    <property type="entry name" value="Ku_bact"/>
    <property type="match status" value="1"/>
</dbReference>
<evidence type="ECO:0000313" key="6">
    <source>
        <dbReference type="EMBL" id="SDP43882.1"/>
    </source>
</evidence>
<evidence type="ECO:0000256" key="2">
    <source>
        <dbReference type="ARBA" id="ARBA00023172"/>
    </source>
</evidence>
<dbReference type="SUPFAM" id="SSF100939">
    <property type="entry name" value="SPOC domain-like"/>
    <property type="match status" value="1"/>
</dbReference>
<gene>
    <name evidence="3" type="primary">ku</name>
    <name evidence="6" type="ORF">SAMN04515671_4236</name>
</gene>
<proteinExistence type="inferred from homology"/>
<comment type="similarity">
    <text evidence="3">Belongs to the prokaryotic Ku family.</text>
</comment>
<dbReference type="RefSeq" id="WP_090482825.1">
    <property type="nucleotide sequence ID" value="NZ_LT629710.1"/>
</dbReference>
<sequence length="327" mass="35925">MRSIWKGSLVFGLVNVPVAVYSATEDHDIKFHQVHEKDGGRIRYQRTCEIDGEVVPFSDIAKSYEAEDGRTAIITDEDLKSLPTSSEREIDLLSFVPAEQIDPVLYDASYLLEPASKSAKAYVLLRETLAENDRVAIVHFALRQKVRLAALRVRGDVLMLQTLRWPDEIREASFKSLETEVKLSPAEKQMAALLVDSYADDFHPEEHEDAYRAELQQMIDAKLEGEQAFPATPVAEGEDAEVLDLLAALQRSVARSKGEPAAQAPAEASDGSDDAPARKPRSRKPAAEKAEVAETAAKPKTTRARTGSAKTSTRAAKPKAEPSTKTA</sequence>
<dbReference type="PANTHER" id="PTHR41251">
    <property type="entry name" value="NON-HOMOLOGOUS END JOINING PROTEIN KU"/>
    <property type="match status" value="1"/>
</dbReference>
<evidence type="ECO:0000259" key="5">
    <source>
        <dbReference type="SMART" id="SM00559"/>
    </source>
</evidence>
<dbReference type="FunFam" id="2.40.290.10:FF:000004">
    <property type="entry name" value="Non-homologous end joining protein Ku"/>
    <property type="match status" value="1"/>
</dbReference>
<dbReference type="STRING" id="1090615.SAMN04515671_4236"/>
<dbReference type="HAMAP" id="MF_01875">
    <property type="entry name" value="Prokaryotic_Ku"/>
    <property type="match status" value="1"/>
</dbReference>
<dbReference type="Proteomes" id="UP000198741">
    <property type="component" value="Chromosome I"/>
</dbReference>
<feature type="domain" description="Ku" evidence="5">
    <location>
        <begin position="52"/>
        <end position="180"/>
    </location>
</feature>
<evidence type="ECO:0000256" key="4">
    <source>
        <dbReference type="SAM" id="MobiDB-lite"/>
    </source>
</evidence>
<keyword evidence="1 3" id="KW-0238">DNA-binding</keyword>
<dbReference type="SMART" id="SM00559">
    <property type="entry name" value="Ku78"/>
    <property type="match status" value="1"/>
</dbReference>
<name>A0A1H0SQ25_9ACTN</name>
<dbReference type="CDD" id="cd00789">
    <property type="entry name" value="KU_like"/>
    <property type="match status" value="1"/>
</dbReference>
<accession>A0A1H0SQ25</accession>
<dbReference type="InterPro" id="IPR006164">
    <property type="entry name" value="DNA_bd_Ku70/Ku80"/>
</dbReference>
<keyword evidence="2 3" id="KW-0233">DNA recombination</keyword>
<dbReference type="InterPro" id="IPR016194">
    <property type="entry name" value="SPOC-like_C_dom_sf"/>
</dbReference>
<dbReference type="EMBL" id="LT629710">
    <property type="protein sequence ID" value="SDP43882.1"/>
    <property type="molecule type" value="Genomic_DNA"/>
</dbReference>
<dbReference type="AlphaFoldDB" id="A0A1H0SQ25"/>
<comment type="function">
    <text evidence="3">With LigD forms a non-homologous end joining (NHEJ) DNA repair enzyme, which repairs dsDNA breaks with reduced fidelity. Binds linear dsDNA with 5'- and 3'- overhangs but not closed circular dsDNA nor ssDNA. Recruits and stimulates the ligase activity of LigD.</text>
</comment>
<keyword evidence="3" id="KW-0227">DNA damage</keyword>
<feature type="compositionally biased region" description="Basic and acidic residues" evidence="4">
    <location>
        <begin position="318"/>
        <end position="327"/>
    </location>
</feature>
<reference evidence="6 7" key="1">
    <citation type="submission" date="2016-10" db="EMBL/GenBank/DDBJ databases">
        <authorList>
            <person name="de Groot N.N."/>
        </authorList>
    </citation>
    <scope>NUCLEOTIDE SEQUENCE [LARGE SCALE GENOMIC DNA]</scope>
    <source>
        <strain evidence="7">P4-7,KCTC 19426,CECT 7604</strain>
    </source>
</reference>